<dbReference type="AlphaFoldDB" id="A0A225WPT3"/>
<evidence type="ECO:0000313" key="1">
    <source>
        <dbReference type="EMBL" id="OWZ18860.1"/>
    </source>
</evidence>
<reference evidence="2" key="1">
    <citation type="submission" date="2017-03" db="EMBL/GenBank/DDBJ databases">
        <title>Phytopthora megakarya and P. palmivora, two closely related causual agents of cacao black pod achieved similar genome size and gene model numbers by different mechanisms.</title>
        <authorList>
            <person name="Ali S."/>
            <person name="Shao J."/>
            <person name="Larry D.J."/>
            <person name="Kronmiller B."/>
            <person name="Shen D."/>
            <person name="Strem M.D."/>
            <person name="Melnick R.L."/>
            <person name="Guiltinan M.J."/>
            <person name="Tyler B.M."/>
            <person name="Meinhardt L.W."/>
            <person name="Bailey B.A."/>
        </authorList>
    </citation>
    <scope>NUCLEOTIDE SEQUENCE [LARGE SCALE GENOMIC DNA]</scope>
    <source>
        <strain evidence="2">zdho120</strain>
    </source>
</reference>
<proteinExistence type="predicted"/>
<organism evidence="1 2">
    <name type="scientific">Phytophthora megakarya</name>
    <dbReference type="NCBI Taxonomy" id="4795"/>
    <lineage>
        <taxon>Eukaryota</taxon>
        <taxon>Sar</taxon>
        <taxon>Stramenopiles</taxon>
        <taxon>Oomycota</taxon>
        <taxon>Peronosporomycetes</taxon>
        <taxon>Peronosporales</taxon>
        <taxon>Peronosporaceae</taxon>
        <taxon>Phytophthora</taxon>
    </lineage>
</organism>
<dbReference type="EMBL" id="NBNE01000526">
    <property type="protein sequence ID" value="OWZ18860.1"/>
    <property type="molecule type" value="Genomic_DNA"/>
</dbReference>
<name>A0A225WPT3_9STRA</name>
<comment type="caution">
    <text evidence="1">The sequence shown here is derived from an EMBL/GenBank/DDBJ whole genome shotgun (WGS) entry which is preliminary data.</text>
</comment>
<keyword evidence="2" id="KW-1185">Reference proteome</keyword>
<accession>A0A225WPT3</accession>
<dbReference type="Proteomes" id="UP000198211">
    <property type="component" value="Unassembled WGS sequence"/>
</dbReference>
<evidence type="ECO:0000313" key="2">
    <source>
        <dbReference type="Proteomes" id="UP000198211"/>
    </source>
</evidence>
<gene>
    <name evidence="1" type="ORF">PHMEG_0006988</name>
</gene>
<protein>
    <submittedName>
        <fullName evidence="1">Uncharacterized protein</fullName>
    </submittedName>
</protein>
<sequence length="71" mass="8118">MCHLSTFGHYPTRTDDNGCVCIVIAMPIAYRGHIMKEGLSGNRERPCSSDVFGRISRRDRTFAEDTDRLHF</sequence>